<dbReference type="EMBL" id="JAPDPJ010000205">
    <property type="protein sequence ID" value="MCW3789760.1"/>
    <property type="molecule type" value="Genomic_DNA"/>
</dbReference>
<evidence type="ECO:0000313" key="1">
    <source>
        <dbReference type="EMBL" id="MCW3789760.1"/>
    </source>
</evidence>
<sequence length="117" mass="14088">MKKGEIDIEKIYLTKRHSDFTKQISEFKDDPFMPSSIQKTLNELFNDINNNLRTILKGELECFMIDFSKEYFNKGNAPKFDPIGVYNNFNHSRVHHRETLNKLNEDIRKYLRIDEKW</sequence>
<keyword evidence="2" id="KW-1185">Reference proteome</keyword>
<accession>A0AAE3MB19</accession>
<evidence type="ECO:0000313" key="2">
    <source>
        <dbReference type="Proteomes" id="UP001209229"/>
    </source>
</evidence>
<proteinExistence type="predicted"/>
<protein>
    <submittedName>
        <fullName evidence="1">Uncharacterized protein</fullName>
    </submittedName>
</protein>
<organism evidence="1 2">
    <name type="scientific">Plebeiibacterium sediminum</name>
    <dbReference type="NCBI Taxonomy" id="2992112"/>
    <lineage>
        <taxon>Bacteria</taxon>
        <taxon>Pseudomonadati</taxon>
        <taxon>Bacteroidota</taxon>
        <taxon>Bacteroidia</taxon>
        <taxon>Marinilabiliales</taxon>
        <taxon>Marinilabiliaceae</taxon>
        <taxon>Plebeiibacterium</taxon>
    </lineage>
</organism>
<dbReference type="RefSeq" id="WP_301193305.1">
    <property type="nucleotide sequence ID" value="NZ_JAPDPJ010000205.1"/>
</dbReference>
<reference evidence="1" key="1">
    <citation type="submission" date="2022-10" db="EMBL/GenBank/DDBJ databases">
        <authorList>
            <person name="Yu W.X."/>
        </authorList>
    </citation>
    <scope>NUCLEOTIDE SEQUENCE</scope>
    <source>
        <strain evidence="1">AAT</strain>
    </source>
</reference>
<gene>
    <name evidence="1" type="ORF">OM075_25095</name>
</gene>
<dbReference type="AlphaFoldDB" id="A0AAE3MB19"/>
<dbReference type="Proteomes" id="UP001209229">
    <property type="component" value="Unassembled WGS sequence"/>
</dbReference>
<comment type="caution">
    <text evidence="1">The sequence shown here is derived from an EMBL/GenBank/DDBJ whole genome shotgun (WGS) entry which is preliminary data.</text>
</comment>
<name>A0AAE3MB19_9BACT</name>